<keyword evidence="4" id="KW-0969">Cilium</keyword>
<dbReference type="Gene3D" id="2.60.40.10">
    <property type="entry name" value="Immunoglobulins"/>
    <property type="match status" value="4"/>
</dbReference>
<dbReference type="PANTHER" id="PTHR45912:SF3">
    <property type="entry name" value="CILIA- AND FLAGELLA-ASSOCIATED PROTEIN 47"/>
    <property type="match status" value="1"/>
</dbReference>
<dbReference type="Pfam" id="PF15780">
    <property type="entry name" value="ASH"/>
    <property type="match status" value="1"/>
</dbReference>
<feature type="domain" description="BACON" evidence="8">
    <location>
        <begin position="746"/>
        <end position="791"/>
    </location>
</feature>
<evidence type="ECO:0000313" key="10">
    <source>
        <dbReference type="EMBL" id="NJC25361.1"/>
    </source>
</evidence>
<sequence length="2375" mass="251325">MIRHYLFNGEIFTRNWGTRLCLALFLLVNSTLLLQAQQMHKKPGPVVVCPGHFEDMQTYHAVPKRSANFQKSLQANATSEITITYGPGAQGNADVQTAFRFALDIWASEIVSSVPIRVFADFANLGPGTLASAGPTTVVTNFPNAPVPDVYYNSALANTLAGEILDPNSQFDLNVRIGNGINWYFGTDGNPGPGQIDFVTVALHEAGHGLGFVSLDEFLAGGIGTFQGFGLPFTGIYNTYIVNGDGVRLTDLQSPSIELGNELISNDLFMDGPETQAAFNGESPQIFAPNPYRDGSSISHWNEASFPAGDPNSLMTPNIGQQEVNFDLGDITRGLFRDLGWVFSVDNARPIAVSPGVISEVLSVDTSITRTISVENIVDSVLIVMAEASPGGSFISFPNSATLTLGALETGSLDVEINTAGLAKGLYEESIDFIVVDGEDTVTVAVVIQVLDGSEAPSIEVDPLSFVETANQFSVITRDLTISNTGDADLTYSIDILPAEVVSNFSARVEQTRAAIAGTGFTSQSVSTGNRGTSFSSALKHSNGDFQKLVTSLYATDFEDFNLGDLSGQMGWVSQDVDNYVISGDNASDGSRHIRAVSDGLGSTRDFTTLALSPSVTPGDEPFMVASADIAITGTGVTWEFVPQSNTSETIVTIVRFNPDGSIVVGDASSGTFVQLNETIPTGYFNIKLILDRATSNFNLFIDGELVYSGLAFASEIEQLVFASPMNNTGSTLDIDNVEIIDGVPDAFWLTVNPSAGTVSPGDSAVLDVNFDARSLIPDTYFATITINSNDLNNSTVVIPVNFTVTVPPTITVAPDSLFAAVNVETDDPATDTETFTITNTGASELTFTTGTGGTDFTAFGNTPESGNPSITIASLDMRDYGFGNTSGGAFQNAGITGPSLALTAQTSPTAAATNFTDSIFYDSGSGIATDFIGLNSLVTAVSSAVRFDVDTDFTLTAIRNLYRTQDLDDATIILEVYRGGDTPADGELLTAQAFSETSADGIFRLEVLEEAQSFSAGETFWVVHKYPVGIPFAQGIDEDGTVRPGANLFSNDGGVTWDNPNDNFIILCRALSDGGDSYITLEPSTGTVAPGESVEVTATFDGSELANGVYETDILVSSNDPVNPVATVATVFEVSGQVAEVAISDEFLLFDNVFVGNEKEKTVTIFNPGFATLNVTSITSDEDDFTVSPESATIGAGDSLVLTVTFAPSSTGNINGIITIETDAGENGTLEIVVNGVGVDPPIAVFDPKEVSATVAAGETTEVTVTLKNEGNSPLIYSFPRFAAQAALSAPDVVLNNTEFIEFAQPAGLTEETFVDNRKGHLVKSSVGTDLFYGYTWIDNDEDGGPVYNYSDISATGTDVTPDVGISGAIETALPFPFFFYGETYSDVFVYADGFVAFQQATGNAFINSQIPEEDGVNNIIAAFWDNFNPQDGGNIYYEAFADRFVVQWTDMQVSVTGTPDATATFQVVLYPDGTIDVFYEDVETYSQTDEGTVGIENVDATDGAQVAFNTDYIKDGLALRFIVPERPLTNFISDVSRLSGVIPAGGSRELTVTLDATDLTDGVYFDDLTVSSNSPDASHSTVEFELTVIGTPELSVTPDTITFDPIFVGLESEATFVIENLGTKALDLSSVSTSTDNFSVEIDDAAATLQPGGSVTATVVFSPTEAGVLMDEITISSSTDGVDDVTVTLIGTGIAPPVIDVTPESLTVVLDQGESTDETVTICNTGDATLTYIVTPFTLSDPMTDELQSSTYPQLDFPAILTKEEGDTRKGPGFVNASGGPGTFGYTWVDNNSGGEAYDFIDISTTGTSASVGADGSELVTLPFSFPFFGEEQSEVFVAANGFLSFEPITALFGAFSNQQIPSPGNPNNLIAGMWNDLEPQDGGGVFFDGNADRFIVQYENVPSFGFPDNTAPVTFQVILFPDGSIKMQYENVDAPARLSSTVGLEGPMGQSGLQVIFNAPYLTDELAITFTPPTTGSLEPGECDDVTVTISAEDLAAGNYQGEIVILSNDPQAAETVIPVDLTVNGVPALAQFLLIDADADTVVGPLQEGDIVDIGQFPSRGFNIVAVPAGTDVGSVKFVLNGMMRRVESKIPYAVGGDRGPGRFNSFEFPLGTNTISATPYSRDRARGEVGETLAITFEVVDNSAVLRIEDFLLVDADADTIIGSLVEGDVVDISQFPSGGFNIVAIPAGDNVRSIVFELNGNTRRAESKVPYAVGGDRGPGRFRSLVFPLGMNTLVATPYAGEKGRGEAGMPLAITFEVISGNSANSEVLAKSEPNTDVRKLVAANTEVTTFPNPVRDIVNFTLGADLIGSTEITLMSLMGQVIYRPLDIDISANGTGSINMSNLTPGTYIMILTDGKGNITARRKLIKQ</sequence>
<protein>
    <recommendedName>
        <fullName evidence="12">Choice-of-anchor D domain-containing protein</fullName>
    </recommendedName>
</protein>
<dbReference type="InterPro" id="IPR053879">
    <property type="entry name" value="HYDIN_VesB_CFA65-like_Ig"/>
</dbReference>
<dbReference type="NCBIfam" id="TIGR04183">
    <property type="entry name" value="Por_Secre_tail"/>
    <property type="match status" value="1"/>
</dbReference>
<organism evidence="10 11">
    <name type="scientific">Neolewinella antarctica</name>
    <dbReference type="NCBI Taxonomy" id="442734"/>
    <lineage>
        <taxon>Bacteria</taxon>
        <taxon>Pseudomonadati</taxon>
        <taxon>Bacteroidota</taxon>
        <taxon>Saprospiria</taxon>
        <taxon>Saprospirales</taxon>
        <taxon>Lewinellaceae</taxon>
        <taxon>Neolewinella</taxon>
    </lineage>
</organism>
<dbReference type="Proteomes" id="UP000770785">
    <property type="component" value="Unassembled WGS sequence"/>
</dbReference>
<evidence type="ECO:0000259" key="7">
    <source>
        <dbReference type="Pfam" id="PF18962"/>
    </source>
</evidence>
<comment type="subcellular location">
    <subcellularLocation>
        <location evidence="1">Cell projection</location>
        <location evidence="1">Cilium</location>
    </subcellularLocation>
    <subcellularLocation>
        <location evidence="2">Cytoplasm</location>
    </subcellularLocation>
</comment>
<feature type="domain" description="HYDIN/VesB/CFA65-like Ig-like" evidence="9">
    <location>
        <begin position="1594"/>
        <end position="1693"/>
    </location>
</feature>
<comment type="caution">
    <text evidence="10">The sequence shown here is derived from an EMBL/GenBank/DDBJ whole genome shotgun (WGS) entry which is preliminary data.</text>
</comment>
<feature type="domain" description="Abnormal spindle-like microcephaly-associated protein ASH" evidence="6">
    <location>
        <begin position="1147"/>
        <end position="1224"/>
    </location>
</feature>
<keyword evidence="3" id="KW-0963">Cytoplasm</keyword>
<evidence type="ECO:0000313" key="11">
    <source>
        <dbReference type="Proteomes" id="UP000770785"/>
    </source>
</evidence>
<evidence type="ECO:0000256" key="5">
    <source>
        <dbReference type="ARBA" id="ARBA00023273"/>
    </source>
</evidence>
<evidence type="ECO:0000256" key="2">
    <source>
        <dbReference type="ARBA" id="ARBA00004496"/>
    </source>
</evidence>
<dbReference type="Gene3D" id="3.40.390.10">
    <property type="entry name" value="Collagenase (Catalytic Domain)"/>
    <property type="match status" value="1"/>
</dbReference>
<dbReference type="EMBL" id="JAATJH010000001">
    <property type="protein sequence ID" value="NJC25361.1"/>
    <property type="molecule type" value="Genomic_DNA"/>
</dbReference>
<feature type="domain" description="Secretion system C-terminal sorting" evidence="7">
    <location>
        <begin position="2297"/>
        <end position="2371"/>
    </location>
</feature>
<proteinExistence type="predicted"/>
<reference evidence="10 11" key="1">
    <citation type="submission" date="2020-03" db="EMBL/GenBank/DDBJ databases">
        <title>Genomic Encyclopedia of Type Strains, Phase IV (KMG-IV): sequencing the most valuable type-strain genomes for metagenomic binning, comparative biology and taxonomic classification.</title>
        <authorList>
            <person name="Goeker M."/>
        </authorList>
    </citation>
    <scope>NUCLEOTIDE SEQUENCE [LARGE SCALE GENOMIC DNA]</scope>
    <source>
        <strain evidence="10 11">DSM 105096</strain>
    </source>
</reference>
<evidence type="ECO:0000259" key="6">
    <source>
        <dbReference type="Pfam" id="PF15780"/>
    </source>
</evidence>
<dbReference type="SUPFAM" id="SSF55486">
    <property type="entry name" value="Metalloproteases ('zincins'), catalytic domain"/>
    <property type="match status" value="1"/>
</dbReference>
<dbReference type="Pfam" id="PF22544">
    <property type="entry name" value="HYDIN_VesB_CFA65-like_Ig"/>
    <property type="match status" value="1"/>
</dbReference>
<evidence type="ECO:0000259" key="8">
    <source>
        <dbReference type="Pfam" id="PF19190"/>
    </source>
</evidence>
<dbReference type="Pfam" id="PF18962">
    <property type="entry name" value="Por_Secre_tail"/>
    <property type="match status" value="1"/>
</dbReference>
<accession>A0ABX0X830</accession>
<dbReference type="InterPro" id="IPR013783">
    <property type="entry name" value="Ig-like_fold"/>
</dbReference>
<dbReference type="NCBIfam" id="NF012200">
    <property type="entry name" value="choice_anch_D"/>
    <property type="match status" value="2"/>
</dbReference>
<dbReference type="InterPro" id="IPR026444">
    <property type="entry name" value="Secre_tail"/>
</dbReference>
<keyword evidence="11" id="KW-1185">Reference proteome</keyword>
<dbReference type="Pfam" id="PF19190">
    <property type="entry name" value="BACON_2"/>
    <property type="match status" value="1"/>
</dbReference>
<evidence type="ECO:0000259" key="9">
    <source>
        <dbReference type="Pfam" id="PF22544"/>
    </source>
</evidence>
<gene>
    <name evidence="10" type="ORF">GGR27_000842</name>
</gene>
<evidence type="ECO:0000256" key="3">
    <source>
        <dbReference type="ARBA" id="ARBA00022490"/>
    </source>
</evidence>
<dbReference type="PANTHER" id="PTHR45912">
    <property type="entry name" value="CILIA- AND FLAGELLA-ASSOCIATED PROTEIN 47"/>
    <property type="match status" value="1"/>
</dbReference>
<dbReference type="RefSeq" id="WP_168036115.1">
    <property type="nucleotide sequence ID" value="NZ_JAATJH010000001.1"/>
</dbReference>
<dbReference type="InterPro" id="IPR024361">
    <property type="entry name" value="BACON"/>
</dbReference>
<evidence type="ECO:0008006" key="12">
    <source>
        <dbReference type="Google" id="ProtNLM"/>
    </source>
</evidence>
<name>A0ABX0X830_9BACT</name>
<evidence type="ECO:0000256" key="1">
    <source>
        <dbReference type="ARBA" id="ARBA00004138"/>
    </source>
</evidence>
<dbReference type="InterPro" id="IPR024079">
    <property type="entry name" value="MetalloPept_cat_dom_sf"/>
</dbReference>
<evidence type="ECO:0000256" key="4">
    <source>
        <dbReference type="ARBA" id="ARBA00023069"/>
    </source>
</evidence>
<dbReference type="InterPro" id="IPR031549">
    <property type="entry name" value="ASH"/>
</dbReference>
<keyword evidence="5" id="KW-0966">Cell projection</keyword>